<evidence type="ECO:0000256" key="5">
    <source>
        <dbReference type="PIRNR" id="PIRNR037489"/>
    </source>
</evidence>
<gene>
    <name evidence="7" type="ORF">CVT63_04715</name>
</gene>
<dbReference type="EMBL" id="PHEX01000034">
    <property type="protein sequence ID" value="PKQ28069.1"/>
    <property type="molecule type" value="Genomic_DNA"/>
</dbReference>
<feature type="binding site" evidence="6">
    <location>
        <position position="66"/>
    </location>
    <ligand>
        <name>a divalent metal cation</name>
        <dbReference type="ChEBI" id="CHEBI:60240"/>
        <label>1</label>
    </ligand>
</feature>
<dbReference type="GO" id="GO:0046872">
    <property type="term" value="F:metal ion binding"/>
    <property type="evidence" value="ECO:0007669"/>
    <property type="project" value="UniProtKB-UniRule"/>
</dbReference>
<dbReference type="GO" id="GO:0005737">
    <property type="term" value="C:cytoplasm"/>
    <property type="evidence" value="ECO:0007669"/>
    <property type="project" value="TreeGrafter"/>
</dbReference>
<dbReference type="FunFam" id="3.40.1390.30:FF:000001">
    <property type="entry name" value="GTP cyclohydrolase 1 type 2"/>
    <property type="match status" value="1"/>
</dbReference>
<dbReference type="PANTHER" id="PTHR13799:SF14">
    <property type="entry name" value="GTP CYCLOHYDROLASE 1 TYPE 2 HOMOLOG"/>
    <property type="match status" value="1"/>
</dbReference>
<evidence type="ECO:0000256" key="3">
    <source>
        <dbReference type="ARBA" id="ARBA00022112"/>
    </source>
</evidence>
<dbReference type="Proteomes" id="UP000233654">
    <property type="component" value="Unassembled WGS sequence"/>
</dbReference>
<dbReference type="InterPro" id="IPR017221">
    <property type="entry name" value="DUF34/NIF3_bac"/>
</dbReference>
<organism evidence="7 8">
    <name type="scientific">Candidatus Anoxymicrobium japonicum</name>
    <dbReference type="NCBI Taxonomy" id="2013648"/>
    <lineage>
        <taxon>Bacteria</taxon>
        <taxon>Bacillati</taxon>
        <taxon>Actinomycetota</taxon>
        <taxon>Candidatus Geothermincolia</taxon>
        <taxon>Candidatus Geothermincolales</taxon>
        <taxon>Candidatus Anoxymicrobiaceae</taxon>
        <taxon>Candidatus Anoxymicrobium</taxon>
    </lineage>
</organism>
<dbReference type="AlphaFoldDB" id="A0A2N3G5S2"/>
<comment type="caution">
    <text evidence="7">The sequence shown here is derived from an EMBL/GenBank/DDBJ whole genome shotgun (WGS) entry which is preliminary data.</text>
</comment>
<dbReference type="SUPFAM" id="SSF102705">
    <property type="entry name" value="NIF3 (NGG1p interacting factor 3)-like"/>
    <property type="match status" value="1"/>
</dbReference>
<keyword evidence="4 5" id="KW-0479">Metal-binding</keyword>
<evidence type="ECO:0000256" key="2">
    <source>
        <dbReference type="ARBA" id="ARBA00011643"/>
    </source>
</evidence>
<dbReference type="InterPro" id="IPR015867">
    <property type="entry name" value="N-reg_PII/ATP_PRibTrfase_C"/>
</dbReference>
<dbReference type="Gene3D" id="3.40.1390.30">
    <property type="entry name" value="NIF3 (NGG1p interacting factor 3)-like"/>
    <property type="match status" value="1"/>
</dbReference>
<dbReference type="InterPro" id="IPR002678">
    <property type="entry name" value="DUF34/NIF3"/>
</dbReference>
<reference evidence="7 8" key="1">
    <citation type="journal article" date="2017" name="ISME J.">
        <title>Potential for microbial H2 and metal transformations associated with novel bacteria and archaea in deep terrestrial subsurface sediments.</title>
        <authorList>
            <person name="Hernsdorf A.W."/>
            <person name="Amano Y."/>
            <person name="Miyakawa K."/>
            <person name="Ise K."/>
            <person name="Suzuki Y."/>
            <person name="Anantharaman K."/>
            <person name="Probst A."/>
            <person name="Burstein D."/>
            <person name="Thomas B.C."/>
            <person name="Banfield J.F."/>
        </authorList>
    </citation>
    <scope>NUCLEOTIDE SEQUENCE [LARGE SCALE GENOMIC DNA]</scope>
    <source>
        <strain evidence="7">HGW-Actinobacteria-3</strain>
    </source>
</reference>
<accession>A0A2N3G5S2</accession>
<evidence type="ECO:0000256" key="6">
    <source>
        <dbReference type="PIRSR" id="PIRSR602678-1"/>
    </source>
</evidence>
<sequence>MVLLDAIMDALGEAYPWELAGKRDASGLFVGSRKAPISRVLCAIELSAEIVEAAAAGRFELLVVHHPQPFMREGAVLDADTPAGRIAYNAVKSGVNIVTCHRNADAAVAGTAGLMARRLKLSGVRPLLPSRDAFMAKVVVFVPHEAAPHVSEAMAGAGAGAIGNYTHCGFSTRGTGSFFPGEGTKPYSGETGKLNLVEEMRLETVCPSFLVDRVVEAMIARHPYEEVAYDIYRTCLPVPWGLGRTGNLPEERKLSDIKEDMADWSASQRAVLEGDPQRKVKRVTVAPGSADGLVERAWRDGAELLMTGEAGRRALVWAREVEMALICLGHIESERALAPAMADVLRAASLDAGWGVEVEPYEDREER</sequence>
<proteinExistence type="inferred from homology"/>
<feature type="binding site" evidence="6">
    <location>
        <position position="65"/>
    </location>
    <ligand>
        <name>a divalent metal cation</name>
        <dbReference type="ChEBI" id="CHEBI:60240"/>
        <label>1</label>
    </ligand>
</feature>
<dbReference type="InterPro" id="IPR036069">
    <property type="entry name" value="DUF34/NIF3_sf"/>
</dbReference>
<feature type="binding site" evidence="6">
    <location>
        <position position="105"/>
    </location>
    <ligand>
        <name>a divalent metal cation</name>
        <dbReference type="ChEBI" id="CHEBI:60240"/>
        <label>1</label>
    </ligand>
</feature>
<evidence type="ECO:0000313" key="8">
    <source>
        <dbReference type="Proteomes" id="UP000233654"/>
    </source>
</evidence>
<dbReference type="Pfam" id="PF01784">
    <property type="entry name" value="DUF34_NIF3"/>
    <property type="match status" value="1"/>
</dbReference>
<protein>
    <recommendedName>
        <fullName evidence="3 5">GTP cyclohydrolase 1 type 2 homolog</fullName>
    </recommendedName>
</protein>
<dbReference type="PANTHER" id="PTHR13799">
    <property type="entry name" value="NGG1 INTERACTING FACTOR 3"/>
    <property type="match status" value="1"/>
</dbReference>
<comment type="subunit">
    <text evidence="2">Homohexamer.</text>
</comment>
<evidence type="ECO:0000256" key="4">
    <source>
        <dbReference type="ARBA" id="ARBA00022723"/>
    </source>
</evidence>
<comment type="similarity">
    <text evidence="1 5">Belongs to the GTP cyclohydrolase I type 2/NIF3 family.</text>
</comment>
<name>A0A2N3G5S2_9ACTN</name>
<feature type="binding site" evidence="6">
    <location>
        <position position="334"/>
    </location>
    <ligand>
        <name>a divalent metal cation</name>
        <dbReference type="ChEBI" id="CHEBI:60240"/>
        <label>1</label>
    </ligand>
</feature>
<evidence type="ECO:0000313" key="7">
    <source>
        <dbReference type="EMBL" id="PKQ28069.1"/>
    </source>
</evidence>
<evidence type="ECO:0000256" key="1">
    <source>
        <dbReference type="ARBA" id="ARBA00006964"/>
    </source>
</evidence>
<feature type="binding site" evidence="6">
    <location>
        <position position="330"/>
    </location>
    <ligand>
        <name>a divalent metal cation</name>
        <dbReference type="ChEBI" id="CHEBI:60240"/>
        <label>1</label>
    </ligand>
</feature>
<dbReference type="PIRSF" id="PIRSF037489">
    <property type="entry name" value="UCP037489_NIF3_YqfO"/>
    <property type="match status" value="1"/>
</dbReference>
<dbReference type="Gene3D" id="3.30.70.120">
    <property type="match status" value="1"/>
</dbReference>